<dbReference type="InterPro" id="IPR004713">
    <property type="entry name" value="CaH_exchang"/>
</dbReference>
<dbReference type="GO" id="GO:0015369">
    <property type="term" value="F:calcium:proton antiporter activity"/>
    <property type="evidence" value="ECO:0007669"/>
    <property type="project" value="TreeGrafter"/>
</dbReference>
<keyword evidence="5" id="KW-1185">Reference proteome</keyword>
<dbReference type="PANTHER" id="PTHR31503">
    <property type="entry name" value="VACUOLAR CALCIUM ION TRANSPORTER"/>
    <property type="match status" value="1"/>
</dbReference>
<organism evidence="4 5">
    <name type="scientific">Kingdonia uniflora</name>
    <dbReference type="NCBI Taxonomy" id="39325"/>
    <lineage>
        <taxon>Eukaryota</taxon>
        <taxon>Viridiplantae</taxon>
        <taxon>Streptophyta</taxon>
        <taxon>Embryophyta</taxon>
        <taxon>Tracheophyta</taxon>
        <taxon>Spermatophyta</taxon>
        <taxon>Magnoliopsida</taxon>
        <taxon>Ranunculales</taxon>
        <taxon>Circaeasteraceae</taxon>
        <taxon>Kingdonia</taxon>
    </lineage>
</organism>
<dbReference type="GO" id="GO:0006874">
    <property type="term" value="P:intracellular calcium ion homeostasis"/>
    <property type="evidence" value="ECO:0007669"/>
    <property type="project" value="TreeGrafter"/>
</dbReference>
<reference evidence="4 5" key="1">
    <citation type="journal article" date="2020" name="IScience">
        <title>Genome Sequencing of the Endangered Kingdonia uniflora (Circaeasteraceae, Ranunculales) Reveals Potential Mechanisms of Evolutionary Specialization.</title>
        <authorList>
            <person name="Sun Y."/>
            <person name="Deng T."/>
            <person name="Zhang A."/>
            <person name="Moore M.J."/>
            <person name="Landis J.B."/>
            <person name="Lin N."/>
            <person name="Zhang H."/>
            <person name="Zhang X."/>
            <person name="Huang J."/>
            <person name="Zhang X."/>
            <person name="Sun H."/>
            <person name="Wang H."/>
        </authorList>
    </citation>
    <scope>NUCLEOTIDE SEQUENCE [LARGE SCALE GENOMIC DNA]</scope>
    <source>
        <strain evidence="4">TB1705</strain>
        <tissue evidence="4">Leaf</tissue>
    </source>
</reference>
<dbReference type="Proteomes" id="UP000541444">
    <property type="component" value="Unassembled WGS sequence"/>
</dbReference>
<keyword evidence="1" id="KW-0813">Transport</keyword>
<evidence type="ECO:0000256" key="2">
    <source>
        <dbReference type="ARBA" id="ARBA00023065"/>
    </source>
</evidence>
<keyword evidence="2" id="KW-0406">Ion transport</keyword>
<dbReference type="OrthoDB" id="1432303at2759"/>
<name>A0A7J7LEV9_9MAGN</name>
<dbReference type="EMBL" id="JACGCM010002329">
    <property type="protein sequence ID" value="KAF6141211.1"/>
    <property type="molecule type" value="Genomic_DNA"/>
</dbReference>
<evidence type="ECO:0000313" key="5">
    <source>
        <dbReference type="Proteomes" id="UP000541444"/>
    </source>
</evidence>
<keyword evidence="1" id="KW-0050">Antiport</keyword>
<dbReference type="AlphaFoldDB" id="A0A7J7LEV9"/>
<dbReference type="PANTHER" id="PTHR31503:SF1">
    <property type="entry name" value="VACUOLAR CATION_PROTON EXCHANGER 3"/>
    <property type="match status" value="1"/>
</dbReference>
<comment type="caution">
    <text evidence="4">The sequence shown here is derived from an EMBL/GenBank/DDBJ whole genome shotgun (WGS) entry which is preliminary data.</text>
</comment>
<feature type="compositionally biased region" description="Polar residues" evidence="3">
    <location>
        <begin position="1"/>
        <end position="16"/>
    </location>
</feature>
<proteinExistence type="predicted"/>
<evidence type="ECO:0000256" key="1">
    <source>
        <dbReference type="ARBA" id="ARBA00022449"/>
    </source>
</evidence>
<gene>
    <name evidence="4" type="ORF">GIB67_024295</name>
</gene>
<accession>A0A7J7LEV9</accession>
<evidence type="ECO:0000313" key="4">
    <source>
        <dbReference type="EMBL" id="KAF6141211.1"/>
    </source>
</evidence>
<evidence type="ECO:0000256" key="3">
    <source>
        <dbReference type="SAM" id="MobiDB-lite"/>
    </source>
</evidence>
<dbReference type="GO" id="GO:0009705">
    <property type="term" value="C:plant-type vacuole membrane"/>
    <property type="evidence" value="ECO:0007669"/>
    <property type="project" value="TreeGrafter"/>
</dbReference>
<sequence length="111" mass="12325">MASQDPLNLESGNMKGSSKEFRHGQTAYNMSYSLLWKNYDLSLVSKVKIGLLRQFSTNLQEVSLGTKLAVLSPAIPLAIIAQYYNFGRPWIFVLSLIGLTPLAEIVSFLAE</sequence>
<protein>
    <submittedName>
        <fullName evidence="4">Uncharacterized protein</fullName>
    </submittedName>
</protein>
<feature type="region of interest" description="Disordered" evidence="3">
    <location>
        <begin position="1"/>
        <end position="20"/>
    </location>
</feature>